<keyword evidence="13" id="KW-0904">Protein phosphatase</keyword>
<evidence type="ECO:0000313" key="22">
    <source>
        <dbReference type="Proteomes" id="UP000032735"/>
    </source>
</evidence>
<dbReference type="InterPro" id="IPR036890">
    <property type="entry name" value="HATPase_C_sf"/>
</dbReference>
<dbReference type="GO" id="GO:0005886">
    <property type="term" value="C:plasma membrane"/>
    <property type="evidence" value="ECO:0007669"/>
    <property type="project" value="UniProtKB-SubCell"/>
</dbReference>
<dbReference type="PANTHER" id="PTHR45436:SF4">
    <property type="entry name" value="SENSOR PROTEIN PHOQ"/>
    <property type="match status" value="1"/>
</dbReference>
<evidence type="ECO:0000256" key="14">
    <source>
        <dbReference type="ARBA" id="ARBA00022989"/>
    </source>
</evidence>
<dbReference type="PROSITE" id="PS50885">
    <property type="entry name" value="HAMP"/>
    <property type="match status" value="1"/>
</dbReference>
<dbReference type="InterPro" id="IPR003660">
    <property type="entry name" value="HAMP_dom"/>
</dbReference>
<keyword evidence="22" id="KW-1185">Reference proteome</keyword>
<reference evidence="21 22" key="1">
    <citation type="submission" date="2013-07" db="EMBL/GenBank/DDBJ databases">
        <authorList>
            <person name="Genoscope - CEA"/>
        </authorList>
    </citation>
    <scope>NUCLEOTIDE SEQUENCE [LARGE SCALE GENOMIC DNA]</scope>
    <source>
        <strain evidence="21 22">G6</strain>
    </source>
</reference>
<dbReference type="EC" id="2.7.13.3" evidence="3"/>
<keyword evidence="11" id="KW-0378">Hydrolase</keyword>
<dbReference type="GO" id="GO:0005524">
    <property type="term" value="F:ATP binding"/>
    <property type="evidence" value="ECO:0007669"/>
    <property type="project" value="UniProtKB-KW"/>
</dbReference>
<dbReference type="EMBL" id="FO704551">
    <property type="protein sequence ID" value="CDG21005.1"/>
    <property type="molecule type" value="Genomic_DNA"/>
</dbReference>
<keyword evidence="5" id="KW-0997">Cell inner membrane</keyword>
<dbReference type="GO" id="GO:0004721">
    <property type="term" value="F:phosphoprotein phosphatase activity"/>
    <property type="evidence" value="ECO:0007669"/>
    <property type="project" value="UniProtKB-KW"/>
</dbReference>
<evidence type="ECO:0000256" key="9">
    <source>
        <dbReference type="ARBA" id="ARBA00022741"/>
    </source>
</evidence>
<dbReference type="InterPro" id="IPR004358">
    <property type="entry name" value="Sig_transdc_His_kin-like_C"/>
</dbReference>
<evidence type="ECO:0000256" key="10">
    <source>
        <dbReference type="ARBA" id="ARBA00022777"/>
    </source>
</evidence>
<dbReference type="InterPro" id="IPR038429">
    <property type="entry name" value="PhoQ_Sensor_sf"/>
</dbReference>
<name>A0A068R4E9_9GAMM</name>
<dbReference type="STRING" id="1354304.XPG1_1350"/>
<feature type="domain" description="HAMP" evidence="20">
    <location>
        <begin position="213"/>
        <end position="264"/>
    </location>
</feature>
<evidence type="ECO:0000256" key="16">
    <source>
        <dbReference type="ARBA" id="ARBA00023136"/>
    </source>
</evidence>
<dbReference type="Pfam" id="PF08918">
    <property type="entry name" value="PhoQ_Sensor"/>
    <property type="match status" value="1"/>
</dbReference>
<gene>
    <name evidence="21" type="primary">phoQ</name>
    <name evidence="21" type="ORF">XPG1_1350</name>
</gene>
<dbReference type="Proteomes" id="UP000032735">
    <property type="component" value="Chromosome"/>
</dbReference>
<dbReference type="GO" id="GO:0046872">
    <property type="term" value="F:metal ion binding"/>
    <property type="evidence" value="ECO:0007669"/>
    <property type="project" value="InterPro"/>
</dbReference>
<organism evidence="21 22">
    <name type="scientific">Xenorhabdus poinarii G6</name>
    <dbReference type="NCBI Taxonomy" id="1354304"/>
    <lineage>
        <taxon>Bacteria</taxon>
        <taxon>Pseudomonadati</taxon>
        <taxon>Pseudomonadota</taxon>
        <taxon>Gammaproteobacteria</taxon>
        <taxon>Enterobacterales</taxon>
        <taxon>Morganellaceae</taxon>
        <taxon>Xenorhabdus</taxon>
    </lineage>
</organism>
<keyword evidence="14 18" id="KW-1133">Transmembrane helix</keyword>
<dbReference type="NCBIfam" id="NF008077">
    <property type="entry name" value="PRK10815.1"/>
    <property type="match status" value="1"/>
</dbReference>
<dbReference type="GO" id="GO:0000160">
    <property type="term" value="P:phosphorelay signal transduction system"/>
    <property type="evidence" value="ECO:0007669"/>
    <property type="project" value="UniProtKB-KW"/>
</dbReference>
<dbReference type="InterPro" id="IPR058618">
    <property type="entry name" value="PhoQ"/>
</dbReference>
<dbReference type="CDD" id="cd16954">
    <property type="entry name" value="HATPase_PhoQ-like"/>
    <property type="match status" value="1"/>
</dbReference>
<evidence type="ECO:0000313" key="21">
    <source>
        <dbReference type="EMBL" id="CDG21005.1"/>
    </source>
</evidence>
<dbReference type="AlphaFoldDB" id="A0A068R4E9"/>
<keyword evidence="6" id="KW-0597">Phosphoprotein</keyword>
<evidence type="ECO:0000256" key="12">
    <source>
        <dbReference type="ARBA" id="ARBA00022840"/>
    </source>
</evidence>
<keyword evidence="15" id="KW-0902">Two-component regulatory system</keyword>
<evidence type="ECO:0000256" key="6">
    <source>
        <dbReference type="ARBA" id="ARBA00022553"/>
    </source>
</evidence>
<feature type="transmembrane region" description="Helical" evidence="18">
    <location>
        <begin position="192"/>
        <end position="216"/>
    </location>
</feature>
<keyword evidence="7 21" id="KW-0808">Transferase</keyword>
<evidence type="ECO:0000256" key="8">
    <source>
        <dbReference type="ARBA" id="ARBA00022692"/>
    </source>
</evidence>
<feature type="domain" description="Histidine kinase" evidence="19">
    <location>
        <begin position="272"/>
        <end position="480"/>
    </location>
</feature>
<dbReference type="InterPro" id="IPR005467">
    <property type="entry name" value="His_kinase_dom"/>
</dbReference>
<keyword evidence="8 18" id="KW-0812">Transmembrane</keyword>
<keyword evidence="4" id="KW-1003">Cell membrane</keyword>
<evidence type="ECO:0000256" key="11">
    <source>
        <dbReference type="ARBA" id="ARBA00022801"/>
    </source>
</evidence>
<dbReference type="InterPro" id="IPR015014">
    <property type="entry name" value="PhoQ_Sensor"/>
</dbReference>
<evidence type="ECO:0000256" key="7">
    <source>
        <dbReference type="ARBA" id="ARBA00022679"/>
    </source>
</evidence>
<dbReference type="InterPro" id="IPR058619">
    <property type="entry name" value="PhoQ/CarS-like_HATPase"/>
</dbReference>
<dbReference type="SUPFAM" id="SSF55874">
    <property type="entry name" value="ATPase domain of HSP90 chaperone/DNA topoisomerase II/histidine kinase"/>
    <property type="match status" value="1"/>
</dbReference>
<sequence length="486" mass="55463">MMLNFSKKYLSLRYRFLLATAAVILALTFSYGLVAIVGYLVSFDKTSYYILRSQSNLFHSLAKWENSELSIIVPKSYTINCRSLALIYDNKGNLLWRENRGSEIENAINPNWLKKNGFHTIELKNNDNVNNKDNCLYKTKNDKYDKNNKNTLLTYSVAVNIYPATNKLPEMVIVIIDTVPQDRQESAKVWKWFGYVLIANLLLVIPFILFAANWSLKPINLLTKQINELENGEREKLDENPPAELSALVINLNKLLSNERKRHAKYQTTLADLTHSLKTPLAVLQSTLRSLHPPQNLPLEQTEPMMLEQIQQISQQIKYSLHRANIRSDDSFLLKQRVPVSTLLNKLITALTKVYQHKGVVITFESPSEVTWLGKEHEFYEVMGNILENACKYCRTRVNVTLMTGENALIIVVDDDGLGVPPDKREMIFQRGLRVDTLQPGQGLGLSIASEIVEQYQGSINIEDSPLGGARVQVIFRLQNNNHLKD</sequence>
<dbReference type="SMART" id="SM00387">
    <property type="entry name" value="HATPase_c"/>
    <property type="match status" value="1"/>
</dbReference>
<evidence type="ECO:0000256" key="3">
    <source>
        <dbReference type="ARBA" id="ARBA00012438"/>
    </source>
</evidence>
<keyword evidence="12" id="KW-0067">ATP-binding</keyword>
<dbReference type="PANTHER" id="PTHR45436">
    <property type="entry name" value="SENSOR HISTIDINE KINASE YKOH"/>
    <property type="match status" value="1"/>
</dbReference>
<accession>A0A068R4E9</accession>
<dbReference type="InterPro" id="IPR050428">
    <property type="entry name" value="TCS_sensor_his_kinase"/>
</dbReference>
<protein>
    <recommendedName>
        <fullName evidence="3">histidine kinase</fullName>
        <ecNumber evidence="3">2.7.13.3</ecNumber>
    </recommendedName>
    <alternativeName>
        <fullName evidence="17">Sensor histidine protein kinase/phosphatase PhoQ</fullName>
    </alternativeName>
</protein>
<dbReference type="KEGG" id="xpo:XPG1_1350"/>
<comment type="catalytic activity">
    <reaction evidence="1">
        <text>ATP + protein L-histidine = ADP + protein N-phospho-L-histidine.</text>
        <dbReference type="EC" id="2.7.13.3"/>
    </reaction>
</comment>
<dbReference type="PROSITE" id="PS50109">
    <property type="entry name" value="HIS_KIN"/>
    <property type="match status" value="1"/>
</dbReference>
<evidence type="ECO:0000256" key="1">
    <source>
        <dbReference type="ARBA" id="ARBA00000085"/>
    </source>
</evidence>
<dbReference type="Gene3D" id="3.30.565.10">
    <property type="entry name" value="Histidine kinase-like ATPase, C-terminal domain"/>
    <property type="match status" value="1"/>
</dbReference>
<evidence type="ECO:0000256" key="17">
    <source>
        <dbReference type="ARBA" id="ARBA00032477"/>
    </source>
</evidence>
<comment type="subcellular location">
    <subcellularLocation>
        <location evidence="2">Cell membrane</location>
        <topology evidence="2">Multi-pass membrane protein</topology>
    </subcellularLocation>
</comment>
<evidence type="ECO:0000256" key="18">
    <source>
        <dbReference type="SAM" id="Phobius"/>
    </source>
</evidence>
<dbReference type="RefSeq" id="WP_269450585.1">
    <property type="nucleotide sequence ID" value="NZ_FO704551.1"/>
</dbReference>
<evidence type="ECO:0000256" key="4">
    <source>
        <dbReference type="ARBA" id="ARBA00022475"/>
    </source>
</evidence>
<evidence type="ECO:0000259" key="19">
    <source>
        <dbReference type="PROSITE" id="PS50109"/>
    </source>
</evidence>
<proteinExistence type="predicted"/>
<dbReference type="InterPro" id="IPR003594">
    <property type="entry name" value="HATPase_dom"/>
</dbReference>
<evidence type="ECO:0000256" key="15">
    <source>
        <dbReference type="ARBA" id="ARBA00023012"/>
    </source>
</evidence>
<evidence type="ECO:0000256" key="2">
    <source>
        <dbReference type="ARBA" id="ARBA00004651"/>
    </source>
</evidence>
<evidence type="ECO:0000256" key="5">
    <source>
        <dbReference type="ARBA" id="ARBA00022519"/>
    </source>
</evidence>
<dbReference type="GO" id="GO:0004673">
    <property type="term" value="F:protein histidine kinase activity"/>
    <property type="evidence" value="ECO:0007669"/>
    <property type="project" value="UniProtKB-EC"/>
</dbReference>
<dbReference type="HOGENOM" id="CLU_000445_42_0_6"/>
<keyword evidence="16 18" id="KW-0472">Membrane</keyword>
<evidence type="ECO:0000256" key="13">
    <source>
        <dbReference type="ARBA" id="ARBA00022912"/>
    </source>
</evidence>
<evidence type="ECO:0000259" key="20">
    <source>
        <dbReference type="PROSITE" id="PS50885"/>
    </source>
</evidence>
<keyword evidence="10 21" id="KW-0418">Kinase</keyword>
<dbReference type="Gene3D" id="1.10.287.130">
    <property type="match status" value="1"/>
</dbReference>
<dbReference type="Gene3D" id="3.30.450.140">
    <property type="match status" value="1"/>
</dbReference>
<dbReference type="Pfam" id="PF02518">
    <property type="entry name" value="HATPase_c"/>
    <property type="match status" value="1"/>
</dbReference>
<dbReference type="PRINTS" id="PR00344">
    <property type="entry name" value="BCTRLSENSOR"/>
</dbReference>
<keyword evidence="9" id="KW-0547">Nucleotide-binding</keyword>